<evidence type="ECO:0000313" key="3">
    <source>
        <dbReference type="Proteomes" id="UP001596110"/>
    </source>
</evidence>
<name>A0ABW0UEE7_9STRE</name>
<dbReference type="CDD" id="cd09911">
    <property type="entry name" value="Lin0431_like"/>
    <property type="match status" value="1"/>
</dbReference>
<dbReference type="EMBL" id="JBHSOJ010000016">
    <property type="protein sequence ID" value="MFC5631328.1"/>
    <property type="molecule type" value="Genomic_DNA"/>
</dbReference>
<dbReference type="Pfam" id="PF07009">
    <property type="entry name" value="NusG_II"/>
    <property type="match status" value="1"/>
</dbReference>
<dbReference type="Proteomes" id="UP001596110">
    <property type="component" value="Unassembled WGS sequence"/>
</dbReference>
<keyword evidence="1" id="KW-0812">Transmembrane</keyword>
<dbReference type="InterPro" id="IPR038690">
    <property type="entry name" value="NusG_2_sf"/>
</dbReference>
<gene>
    <name evidence="2" type="ORF">ACFPQ3_07005</name>
</gene>
<evidence type="ECO:0000256" key="1">
    <source>
        <dbReference type="SAM" id="Phobius"/>
    </source>
</evidence>
<proteinExistence type="predicted"/>
<dbReference type="Gene3D" id="2.60.320.10">
    <property type="entry name" value="N-utilization substance G protein NusG, insert domain"/>
    <property type="match status" value="1"/>
</dbReference>
<dbReference type="RefSeq" id="WP_156805185.1">
    <property type="nucleotide sequence ID" value="NZ_JBHSOJ010000016.1"/>
</dbReference>
<keyword evidence="1" id="KW-0472">Membrane</keyword>
<accession>A0ABW0UEE7</accession>
<evidence type="ECO:0000313" key="2">
    <source>
        <dbReference type="EMBL" id="MFC5631328.1"/>
    </source>
</evidence>
<keyword evidence="3" id="KW-1185">Reference proteome</keyword>
<protein>
    <submittedName>
        <fullName evidence="2">NusG domain II-containing protein</fullName>
    </submittedName>
</protein>
<sequence>MKQFKPYDYLFIGLSIVLSFIPAGITWHQAGKQTNPLQLVAIVKIHGEVVDQFPLTEGGKHFEKTYYPADGQYNIVEVDGSRIRVKEDNSPDQIAVNTGWISRTGQLSICLPHQLIIEIQAPEGNDEEEELILPI</sequence>
<keyword evidence="1" id="KW-1133">Transmembrane helix</keyword>
<comment type="caution">
    <text evidence="2">The sequence shown here is derived from an EMBL/GenBank/DDBJ whole genome shotgun (WGS) entry which is preliminary data.</text>
</comment>
<feature type="transmembrane region" description="Helical" evidence="1">
    <location>
        <begin position="7"/>
        <end position="27"/>
    </location>
</feature>
<reference evidence="3" key="1">
    <citation type="journal article" date="2019" name="Int. J. Syst. Evol. Microbiol.">
        <title>The Global Catalogue of Microorganisms (GCM) 10K type strain sequencing project: providing services to taxonomists for standard genome sequencing and annotation.</title>
        <authorList>
            <consortium name="The Broad Institute Genomics Platform"/>
            <consortium name="The Broad Institute Genome Sequencing Center for Infectious Disease"/>
            <person name="Wu L."/>
            <person name="Ma J."/>
        </authorList>
    </citation>
    <scope>NUCLEOTIDE SEQUENCE [LARGE SCALE GENOMIC DNA]</scope>
    <source>
        <strain evidence="3">DT43</strain>
    </source>
</reference>
<organism evidence="2 3">
    <name type="scientific">Streptococcus caledonicus</name>
    <dbReference type="NCBI Taxonomy" id="2614158"/>
    <lineage>
        <taxon>Bacteria</taxon>
        <taxon>Bacillati</taxon>
        <taxon>Bacillota</taxon>
        <taxon>Bacilli</taxon>
        <taxon>Lactobacillales</taxon>
        <taxon>Streptococcaceae</taxon>
        <taxon>Streptococcus</taxon>
    </lineage>
</organism>